<reference evidence="2 3" key="1">
    <citation type="submission" date="2016-10" db="EMBL/GenBank/DDBJ databases">
        <authorList>
            <person name="de Groot N.N."/>
        </authorList>
    </citation>
    <scope>NUCLEOTIDE SEQUENCE [LARGE SCALE GENOMIC DNA]</scope>
    <source>
        <strain evidence="2 3">DSM 40306</strain>
    </source>
</reference>
<accession>A0A1H4Z625</accession>
<name>A0A1H4Z625_9ACTN</name>
<feature type="region of interest" description="Disordered" evidence="1">
    <location>
        <begin position="30"/>
        <end position="49"/>
    </location>
</feature>
<dbReference type="Proteomes" id="UP000182375">
    <property type="component" value="Unassembled WGS sequence"/>
</dbReference>
<dbReference type="STRING" id="67331.SAMN04490357_4295"/>
<dbReference type="RefSeq" id="WP_070025144.1">
    <property type="nucleotide sequence ID" value="NZ_FNTD01000004.1"/>
</dbReference>
<proteinExistence type="predicted"/>
<evidence type="ECO:0000313" key="3">
    <source>
        <dbReference type="Proteomes" id="UP000182375"/>
    </source>
</evidence>
<dbReference type="AlphaFoldDB" id="A0A1H4Z625"/>
<sequence>MTGTDPATPEAGHTLYDRARLSAEVRIANERAVAMPPDPEDLSRPPRPVPGCSTCLTLAERRAAARSEYDRSAETDANVLLRKHLRQEHRG</sequence>
<protein>
    <submittedName>
        <fullName evidence="2">Uncharacterized protein</fullName>
    </submittedName>
</protein>
<evidence type="ECO:0000313" key="2">
    <source>
        <dbReference type="EMBL" id="SED25672.1"/>
    </source>
</evidence>
<gene>
    <name evidence="2" type="ORF">SAMN04490357_4295</name>
</gene>
<evidence type="ECO:0000256" key="1">
    <source>
        <dbReference type="SAM" id="MobiDB-lite"/>
    </source>
</evidence>
<dbReference type="EMBL" id="FNTD01000004">
    <property type="protein sequence ID" value="SED25672.1"/>
    <property type="molecule type" value="Genomic_DNA"/>
</dbReference>
<organism evidence="2 3">
    <name type="scientific">Streptomyces misionensis</name>
    <dbReference type="NCBI Taxonomy" id="67331"/>
    <lineage>
        <taxon>Bacteria</taxon>
        <taxon>Bacillati</taxon>
        <taxon>Actinomycetota</taxon>
        <taxon>Actinomycetes</taxon>
        <taxon>Kitasatosporales</taxon>
        <taxon>Streptomycetaceae</taxon>
        <taxon>Streptomyces</taxon>
    </lineage>
</organism>
<dbReference type="GeneID" id="95516680"/>